<accession>A0A7R9F0G3</accession>
<protein>
    <submittedName>
        <fullName evidence="2">Uncharacterized protein</fullName>
    </submittedName>
</protein>
<name>A0A7R9F0G3_9NEOP</name>
<organism evidence="2">
    <name type="scientific">Timema bartmani</name>
    <dbReference type="NCBI Taxonomy" id="61472"/>
    <lineage>
        <taxon>Eukaryota</taxon>
        <taxon>Metazoa</taxon>
        <taxon>Ecdysozoa</taxon>
        <taxon>Arthropoda</taxon>
        <taxon>Hexapoda</taxon>
        <taxon>Insecta</taxon>
        <taxon>Pterygota</taxon>
        <taxon>Neoptera</taxon>
        <taxon>Polyneoptera</taxon>
        <taxon>Phasmatodea</taxon>
        <taxon>Timematodea</taxon>
        <taxon>Timematoidea</taxon>
        <taxon>Timematidae</taxon>
        <taxon>Timema</taxon>
    </lineage>
</organism>
<keyword evidence="1" id="KW-0812">Transmembrane</keyword>
<sequence length="138" mass="16009">MSMCRNGRVQVSHRSGRVYWNILVVGLCFRYIGMYSYGFVPGILEHTYVTLFGTYSCGFVSGILEHTRVVLFQVTQLELCVMSMLEVLHHLTSVHSLVELFFVIKVKKIVQGHRSPRLCEYSDFKIRAKLFIKARDRD</sequence>
<evidence type="ECO:0000313" key="2">
    <source>
        <dbReference type="EMBL" id="CAD7443520.1"/>
    </source>
</evidence>
<reference evidence="2" key="1">
    <citation type="submission" date="2020-11" db="EMBL/GenBank/DDBJ databases">
        <authorList>
            <person name="Tran Van P."/>
        </authorList>
    </citation>
    <scope>NUCLEOTIDE SEQUENCE</scope>
</reference>
<keyword evidence="1" id="KW-1133">Transmembrane helix</keyword>
<evidence type="ECO:0000256" key="1">
    <source>
        <dbReference type="SAM" id="Phobius"/>
    </source>
</evidence>
<dbReference type="AlphaFoldDB" id="A0A7R9F0G3"/>
<gene>
    <name evidence="2" type="ORF">TBIB3V08_LOCUS5926</name>
</gene>
<proteinExistence type="predicted"/>
<feature type="transmembrane region" description="Helical" evidence="1">
    <location>
        <begin position="20"/>
        <end position="40"/>
    </location>
</feature>
<keyword evidence="1" id="KW-0472">Membrane</keyword>
<dbReference type="EMBL" id="OD566178">
    <property type="protein sequence ID" value="CAD7443520.1"/>
    <property type="molecule type" value="Genomic_DNA"/>
</dbReference>
<feature type="transmembrane region" description="Helical" evidence="1">
    <location>
        <begin position="46"/>
        <end position="64"/>
    </location>
</feature>